<keyword evidence="2" id="KW-1185">Reference proteome</keyword>
<dbReference type="Proteomes" id="UP000035489">
    <property type="component" value="Unassembled WGS sequence"/>
</dbReference>
<evidence type="ECO:0000313" key="2">
    <source>
        <dbReference type="Proteomes" id="UP000035489"/>
    </source>
</evidence>
<accession>A0A0H1RAE5</accession>
<dbReference type="PATRIC" id="fig|1225564.3.peg.882"/>
<gene>
    <name evidence="1" type="ORF">AA309_30535</name>
</gene>
<evidence type="ECO:0000313" key="1">
    <source>
        <dbReference type="EMBL" id="KLK89567.1"/>
    </source>
</evidence>
<proteinExistence type="predicted"/>
<comment type="caution">
    <text evidence="1">The sequence shown here is derived from an EMBL/GenBank/DDBJ whole genome shotgun (WGS) entry which is preliminary data.</text>
</comment>
<dbReference type="EMBL" id="LCYG01000137">
    <property type="protein sequence ID" value="KLK89567.1"/>
    <property type="molecule type" value="Genomic_DNA"/>
</dbReference>
<sequence length="90" mass="9861">MGDFAAGSEWHGRSVSSRSWISAVPFKSNTARRYHTPLRDQGFGLRAGAESELRQGVRQADHGAVLTPQITRAPQSGRWFHDGVVPEVSS</sequence>
<reference evidence="1 2" key="1">
    <citation type="submission" date="2015-05" db="EMBL/GenBank/DDBJ databases">
        <title>Draft genome sequence of Microvirga vignae strain BR3299, a novel nitrogen fixing bacteria isolated from Brazil semi-aired region.</title>
        <authorList>
            <person name="Zilli J.E."/>
            <person name="Passos S.R."/>
            <person name="Leite J."/>
            <person name="Baldani J.I."/>
            <person name="Xavier G.R."/>
            <person name="Rumjaneck N.G."/>
            <person name="Simoes-Araujo J.L."/>
        </authorList>
    </citation>
    <scope>NUCLEOTIDE SEQUENCE [LARGE SCALE GENOMIC DNA]</scope>
    <source>
        <strain evidence="1 2">BR3299</strain>
    </source>
</reference>
<dbReference type="AlphaFoldDB" id="A0A0H1RAE5"/>
<protein>
    <submittedName>
        <fullName evidence="1">Uncharacterized protein</fullName>
    </submittedName>
</protein>
<organism evidence="1 2">
    <name type="scientific">Microvirga vignae</name>
    <dbReference type="NCBI Taxonomy" id="1225564"/>
    <lineage>
        <taxon>Bacteria</taxon>
        <taxon>Pseudomonadati</taxon>
        <taxon>Pseudomonadota</taxon>
        <taxon>Alphaproteobacteria</taxon>
        <taxon>Hyphomicrobiales</taxon>
        <taxon>Methylobacteriaceae</taxon>
        <taxon>Microvirga</taxon>
    </lineage>
</organism>
<name>A0A0H1RAE5_9HYPH</name>